<dbReference type="VEuPathDB" id="FungiDB:ASPSYDRAFT_50233"/>
<dbReference type="EC" id="5.4.99.-" evidence="3"/>
<dbReference type="Gene3D" id="1.50.10.20">
    <property type="match status" value="2"/>
</dbReference>
<dbReference type="InterPro" id="IPR006400">
    <property type="entry name" value="Hopene-cyclase"/>
</dbReference>
<keyword evidence="7" id="KW-1185">Reference proteome</keyword>
<dbReference type="InterPro" id="IPR008930">
    <property type="entry name" value="Terpenoid_cyclase/PrenylTrfase"/>
</dbReference>
<dbReference type="SUPFAM" id="SSF48239">
    <property type="entry name" value="Terpenoid cyclases/Protein prenyltransferases"/>
    <property type="match status" value="2"/>
</dbReference>
<evidence type="ECO:0000313" key="7">
    <source>
        <dbReference type="Proteomes" id="UP000184356"/>
    </source>
</evidence>
<dbReference type="AlphaFoldDB" id="A0A1L9T4I0"/>
<dbReference type="PANTHER" id="PTHR11764">
    <property type="entry name" value="TERPENE CYCLASE/MUTASE FAMILY MEMBER"/>
    <property type="match status" value="1"/>
</dbReference>
<proteinExistence type="inferred from homology"/>
<dbReference type="NCBIfam" id="TIGR01507">
    <property type="entry name" value="hopene_cyclase"/>
    <property type="match status" value="1"/>
</dbReference>
<dbReference type="GO" id="GO:0005811">
    <property type="term" value="C:lipid droplet"/>
    <property type="evidence" value="ECO:0007669"/>
    <property type="project" value="InterPro"/>
</dbReference>
<accession>A0A1L9T4I0</accession>
<keyword evidence="2 3" id="KW-0413">Isomerase</keyword>
<evidence type="ECO:0000259" key="5">
    <source>
        <dbReference type="Pfam" id="PF13249"/>
    </source>
</evidence>
<reference evidence="7" key="1">
    <citation type="journal article" date="2017" name="Genome Biol.">
        <title>Comparative genomics reveals high biological diversity and specific adaptations in the industrially and medically important fungal genus Aspergillus.</title>
        <authorList>
            <person name="de Vries R.P."/>
            <person name="Riley R."/>
            <person name="Wiebenga A."/>
            <person name="Aguilar-Osorio G."/>
            <person name="Amillis S."/>
            <person name="Uchima C.A."/>
            <person name="Anderluh G."/>
            <person name="Asadollahi M."/>
            <person name="Askin M."/>
            <person name="Barry K."/>
            <person name="Battaglia E."/>
            <person name="Bayram O."/>
            <person name="Benocci T."/>
            <person name="Braus-Stromeyer S.A."/>
            <person name="Caldana C."/>
            <person name="Canovas D."/>
            <person name="Cerqueira G.C."/>
            <person name="Chen F."/>
            <person name="Chen W."/>
            <person name="Choi C."/>
            <person name="Clum A."/>
            <person name="Dos Santos R.A."/>
            <person name="Damasio A.R."/>
            <person name="Diallinas G."/>
            <person name="Emri T."/>
            <person name="Fekete E."/>
            <person name="Flipphi M."/>
            <person name="Freyberg S."/>
            <person name="Gallo A."/>
            <person name="Gournas C."/>
            <person name="Habgood R."/>
            <person name="Hainaut M."/>
            <person name="Harispe M.L."/>
            <person name="Henrissat B."/>
            <person name="Hilden K.S."/>
            <person name="Hope R."/>
            <person name="Hossain A."/>
            <person name="Karabika E."/>
            <person name="Karaffa L."/>
            <person name="Karanyi Z."/>
            <person name="Krasevec N."/>
            <person name="Kuo A."/>
            <person name="Kusch H."/>
            <person name="LaButti K."/>
            <person name="Lagendijk E.L."/>
            <person name="Lapidus A."/>
            <person name="Levasseur A."/>
            <person name="Lindquist E."/>
            <person name="Lipzen A."/>
            <person name="Logrieco A.F."/>
            <person name="MacCabe A."/>
            <person name="Maekelae M.R."/>
            <person name="Malavazi I."/>
            <person name="Melin P."/>
            <person name="Meyer V."/>
            <person name="Mielnichuk N."/>
            <person name="Miskei M."/>
            <person name="Molnar A.P."/>
            <person name="Mule G."/>
            <person name="Ngan C.Y."/>
            <person name="Orejas M."/>
            <person name="Orosz E."/>
            <person name="Ouedraogo J.P."/>
            <person name="Overkamp K.M."/>
            <person name="Park H.-S."/>
            <person name="Perrone G."/>
            <person name="Piumi F."/>
            <person name="Punt P.J."/>
            <person name="Ram A.F."/>
            <person name="Ramon A."/>
            <person name="Rauscher S."/>
            <person name="Record E."/>
            <person name="Riano-Pachon D.M."/>
            <person name="Robert V."/>
            <person name="Roehrig J."/>
            <person name="Ruller R."/>
            <person name="Salamov A."/>
            <person name="Salih N.S."/>
            <person name="Samson R.A."/>
            <person name="Sandor E."/>
            <person name="Sanguinetti M."/>
            <person name="Schuetze T."/>
            <person name="Sepcic K."/>
            <person name="Shelest E."/>
            <person name="Sherlock G."/>
            <person name="Sophianopoulou V."/>
            <person name="Squina F.M."/>
            <person name="Sun H."/>
            <person name="Susca A."/>
            <person name="Todd R.B."/>
            <person name="Tsang A."/>
            <person name="Unkles S.E."/>
            <person name="van de Wiele N."/>
            <person name="van Rossen-Uffink D."/>
            <person name="Oliveira J.V."/>
            <person name="Vesth T.C."/>
            <person name="Visser J."/>
            <person name="Yu J.-H."/>
            <person name="Zhou M."/>
            <person name="Andersen M.R."/>
            <person name="Archer D.B."/>
            <person name="Baker S.E."/>
            <person name="Benoit I."/>
            <person name="Brakhage A.A."/>
            <person name="Braus G.H."/>
            <person name="Fischer R."/>
            <person name="Frisvad J.C."/>
            <person name="Goldman G.H."/>
            <person name="Houbraken J."/>
            <person name="Oakley B."/>
            <person name="Pocsi I."/>
            <person name="Scazzocchio C."/>
            <person name="Seiboth B."/>
            <person name="vanKuyk P.A."/>
            <person name="Wortman J."/>
            <person name="Dyer P.S."/>
            <person name="Grigoriev I.V."/>
        </authorList>
    </citation>
    <scope>NUCLEOTIDE SEQUENCE [LARGE SCALE GENOMIC DNA]</scope>
    <source>
        <strain evidence="7">CBS 593.65</strain>
    </source>
</reference>
<dbReference type="GO" id="GO:0016104">
    <property type="term" value="P:triterpenoid biosynthetic process"/>
    <property type="evidence" value="ECO:0007669"/>
    <property type="project" value="InterPro"/>
</dbReference>
<comment type="similarity">
    <text evidence="3">Belongs to the terpene cyclase/mutase family.</text>
</comment>
<protein>
    <recommendedName>
        <fullName evidence="3">Terpene cyclase/mutase family member</fullName>
        <ecNumber evidence="3">5.4.99.-</ecNumber>
    </recommendedName>
</protein>
<dbReference type="GeneID" id="63764097"/>
<dbReference type="InterPro" id="IPR032696">
    <property type="entry name" value="SQ_cyclase_C"/>
</dbReference>
<keyword evidence="1" id="KW-0677">Repeat</keyword>
<sequence length="668" mass="74506">MAPPDERFPATLRQALRLANEFSAGCAREDGHWCGEVKDNAGMTCEYLSLLFALDVPVPDPNSWIAWILPQQHDDGGWGLAPSLPSTLSTSIEVYFALKLLGVPADNKVMGRCREFIISSGGIGKARMFTRMYLATFGLFPWSSVPELPPELVLIPNWVPLSLYHASWWARQLATSFSLLRHHRPCFQPAVMKEYGEAYLDELWCDPIDKTANYAPGMWELFRSDFTTIASTTVDYWLHLVNGLRFSPLNRLARRKCVNWILERQDRCGQWGGIFPATHANVLALVAEGYSTDSAPVRAGLEGLAAFVWTDSAGKRLQSCASPVWDTVLMAIGMMDAGAPGVQLQKAMEWIAVRQHSGRNGDWRVLQPSLPAGGWAFQDDITWYQDVDDTAVVVMAFVKQDPGWLNRSAVTKALEWILGMQGDDGGWGAFDRNNNKLFFNKVPFSDMNSMCDPSTSDITGRILEAFGLVMQVLETGLYRVPDSLVPRMKQAAVKAIAFLDKEQEAFGGWYGRWGVNYIYGTSNVLCGLDYFTDRPDCDPDILVHSLIRSSSRWLCEIQQADGGWGECLETYEDPSLAGTGTTTVTQTAWALMALIPRLSPTDPVISRAVQFLLERQSTEGVKAGTWEEKAYTGVGFPNHMYMEYEYYTHYFSAMALGRYARLIGAIPG</sequence>
<dbReference type="SFLD" id="SFLDG01016">
    <property type="entry name" value="Prenyltransferase_Like_2"/>
    <property type="match status" value="1"/>
</dbReference>
<dbReference type="GO" id="GO:0016866">
    <property type="term" value="F:intramolecular transferase activity"/>
    <property type="evidence" value="ECO:0007669"/>
    <property type="project" value="InterPro"/>
</dbReference>
<dbReference type="OrthoDB" id="21502at2759"/>
<dbReference type="Pfam" id="PF13243">
    <property type="entry name" value="SQHop_cyclase_C"/>
    <property type="match status" value="1"/>
</dbReference>
<evidence type="ECO:0000259" key="4">
    <source>
        <dbReference type="Pfam" id="PF13243"/>
    </source>
</evidence>
<name>A0A1L9T4I0_9EURO</name>
<evidence type="ECO:0000256" key="1">
    <source>
        <dbReference type="ARBA" id="ARBA00022737"/>
    </source>
</evidence>
<dbReference type="Pfam" id="PF13249">
    <property type="entry name" value="SQHop_cyclase_N"/>
    <property type="match status" value="1"/>
</dbReference>
<evidence type="ECO:0000256" key="2">
    <source>
        <dbReference type="ARBA" id="ARBA00023235"/>
    </source>
</evidence>
<dbReference type="RefSeq" id="XP_040698009.1">
    <property type="nucleotide sequence ID" value="XM_040848024.1"/>
</dbReference>
<evidence type="ECO:0000313" key="6">
    <source>
        <dbReference type="EMBL" id="OJJ54203.1"/>
    </source>
</evidence>
<evidence type="ECO:0000256" key="3">
    <source>
        <dbReference type="RuleBase" id="RU362003"/>
    </source>
</evidence>
<dbReference type="Proteomes" id="UP000184356">
    <property type="component" value="Unassembled WGS sequence"/>
</dbReference>
<dbReference type="PANTHER" id="PTHR11764:SF82">
    <property type="entry name" value="TERPENE CYCLASE_MUTASE FAMILY MEMBER"/>
    <property type="match status" value="1"/>
</dbReference>
<dbReference type="EMBL" id="KV878595">
    <property type="protein sequence ID" value="OJJ54203.1"/>
    <property type="molecule type" value="Genomic_DNA"/>
</dbReference>
<dbReference type="InterPro" id="IPR032697">
    <property type="entry name" value="SQ_cyclase_N"/>
</dbReference>
<feature type="domain" description="Squalene cyclase N-terminal" evidence="5">
    <location>
        <begin position="21"/>
        <end position="311"/>
    </location>
</feature>
<gene>
    <name evidence="6" type="ORF">ASPSYDRAFT_50233</name>
</gene>
<organism evidence="6 7">
    <name type="scientific">Aspergillus sydowii CBS 593.65</name>
    <dbReference type="NCBI Taxonomy" id="1036612"/>
    <lineage>
        <taxon>Eukaryota</taxon>
        <taxon>Fungi</taxon>
        <taxon>Dikarya</taxon>
        <taxon>Ascomycota</taxon>
        <taxon>Pezizomycotina</taxon>
        <taxon>Eurotiomycetes</taxon>
        <taxon>Eurotiomycetidae</taxon>
        <taxon>Eurotiales</taxon>
        <taxon>Aspergillaceae</taxon>
        <taxon>Aspergillus</taxon>
        <taxon>Aspergillus subgen. Nidulantes</taxon>
    </lineage>
</organism>
<dbReference type="InterPro" id="IPR018333">
    <property type="entry name" value="Squalene_cyclase"/>
</dbReference>
<dbReference type="STRING" id="1036612.A0A1L9T4I0"/>
<dbReference type="NCBIfam" id="TIGR01787">
    <property type="entry name" value="squalene_cyclas"/>
    <property type="match status" value="1"/>
</dbReference>
<feature type="domain" description="Squalene cyclase C-terminal" evidence="4">
    <location>
        <begin position="322"/>
        <end position="660"/>
    </location>
</feature>